<dbReference type="EMBL" id="JASMQC010000055">
    <property type="protein sequence ID" value="KAK1928963.1"/>
    <property type="molecule type" value="Genomic_DNA"/>
</dbReference>
<organism evidence="4 11">
    <name type="scientific">Phytophthora citrophthora</name>
    <dbReference type="NCBI Taxonomy" id="4793"/>
    <lineage>
        <taxon>Eukaryota</taxon>
        <taxon>Sar</taxon>
        <taxon>Stramenopiles</taxon>
        <taxon>Oomycota</taxon>
        <taxon>Peronosporomycetes</taxon>
        <taxon>Peronosporales</taxon>
        <taxon>Peronosporaceae</taxon>
        <taxon>Phytophthora</taxon>
    </lineage>
</organism>
<evidence type="ECO:0000313" key="11">
    <source>
        <dbReference type="Proteomes" id="UP001259832"/>
    </source>
</evidence>
<evidence type="ECO:0000313" key="6">
    <source>
        <dbReference type="EMBL" id="KAK1928963.1"/>
    </source>
</evidence>
<dbReference type="EMBL" id="JASMQC010000049">
    <property type="protein sequence ID" value="KAK1929332.1"/>
    <property type="molecule type" value="Genomic_DNA"/>
</dbReference>
<evidence type="ECO:0000256" key="1">
    <source>
        <dbReference type="SAM" id="MobiDB-lite"/>
    </source>
</evidence>
<dbReference type="EMBL" id="JASMQC010000072">
    <property type="protein sequence ID" value="KAK1928377.1"/>
    <property type="molecule type" value="Genomic_DNA"/>
</dbReference>
<sequence>MLKCTLESAHKRSQNGSTLDSRSRHSTSQQQSRFKSQATHSYGSPAHHATAGKAYNKRLFSRSQPYRESNTPPLNAAADKPVADWPRRQPPQPATPRFSSKEKYSSVHFKGLAAMARRHKNRKTLHIWHILHRLHGRKKAKFDVRTLIQAYSQD</sequence>
<proteinExistence type="predicted"/>
<accession>A0AAD9LA42</accession>
<dbReference type="EMBL" id="JASMQC010000055">
    <property type="protein sequence ID" value="KAK1928961.1"/>
    <property type="molecule type" value="Genomic_DNA"/>
</dbReference>
<evidence type="ECO:0000313" key="5">
    <source>
        <dbReference type="EMBL" id="KAK1928961.1"/>
    </source>
</evidence>
<dbReference type="EMBL" id="JASMQC010000044">
    <property type="protein sequence ID" value="KAK1929880.1"/>
    <property type="molecule type" value="Genomic_DNA"/>
</dbReference>
<dbReference type="AlphaFoldDB" id="A0AAD9LA42"/>
<evidence type="ECO:0000313" key="10">
    <source>
        <dbReference type="EMBL" id="KAK1929880.1"/>
    </source>
</evidence>
<evidence type="ECO:0000313" key="3">
    <source>
        <dbReference type="EMBL" id="KAK1928377.1"/>
    </source>
</evidence>
<evidence type="ECO:0000313" key="8">
    <source>
        <dbReference type="EMBL" id="KAK1928970.1"/>
    </source>
</evidence>
<evidence type="ECO:0000313" key="2">
    <source>
        <dbReference type="EMBL" id="KAK1928370.1"/>
    </source>
</evidence>
<keyword evidence="11" id="KW-1185">Reference proteome</keyword>
<feature type="region of interest" description="Disordered" evidence="1">
    <location>
        <begin position="1"/>
        <end position="102"/>
    </location>
</feature>
<evidence type="ECO:0000313" key="4">
    <source>
        <dbReference type="EMBL" id="KAK1928955.1"/>
    </source>
</evidence>
<comment type="caution">
    <text evidence="4">The sequence shown here is derived from an EMBL/GenBank/DDBJ whole genome shotgun (WGS) entry which is preliminary data.</text>
</comment>
<feature type="compositionally biased region" description="Polar residues" evidence="1">
    <location>
        <begin position="61"/>
        <end position="73"/>
    </location>
</feature>
<dbReference type="EMBL" id="JASMQC010000072">
    <property type="protein sequence ID" value="KAK1928370.1"/>
    <property type="molecule type" value="Genomic_DNA"/>
</dbReference>
<reference evidence="4" key="1">
    <citation type="submission" date="2023-08" db="EMBL/GenBank/DDBJ databases">
        <title>Reference Genome Resource for the Citrus Pathogen Phytophthora citrophthora.</title>
        <authorList>
            <person name="Moller H."/>
            <person name="Coetzee B."/>
            <person name="Rose L.J."/>
            <person name="Van Niekerk J.M."/>
        </authorList>
    </citation>
    <scope>NUCLEOTIDE SEQUENCE</scope>
    <source>
        <strain evidence="4">STE-U-9442</strain>
    </source>
</reference>
<evidence type="ECO:0000313" key="9">
    <source>
        <dbReference type="EMBL" id="KAK1929332.1"/>
    </source>
</evidence>
<dbReference type="Proteomes" id="UP001259832">
    <property type="component" value="Unassembled WGS sequence"/>
</dbReference>
<dbReference type="EMBL" id="JASMQC010000055">
    <property type="protein sequence ID" value="KAK1928970.1"/>
    <property type="molecule type" value="Genomic_DNA"/>
</dbReference>
<gene>
    <name evidence="10" type="ORF">P3T76_014726</name>
    <name evidence="9" type="ORF">P3T76_015084</name>
    <name evidence="4" type="ORF">P3T76_015595</name>
    <name evidence="5" type="ORF">P3T76_015601</name>
    <name evidence="6" type="ORF">P3T76_015603</name>
    <name evidence="7" type="ORF">P3T76_015608</name>
    <name evidence="8" type="ORF">P3T76_015610</name>
    <name evidence="2" type="ORF">P3T76_016161</name>
    <name evidence="3" type="ORF">P3T76_016168</name>
</gene>
<protein>
    <submittedName>
        <fullName evidence="4">Uncharacterized protein</fullName>
    </submittedName>
</protein>
<evidence type="ECO:0000313" key="7">
    <source>
        <dbReference type="EMBL" id="KAK1928968.1"/>
    </source>
</evidence>
<dbReference type="EMBL" id="JASMQC010000055">
    <property type="protein sequence ID" value="KAK1928955.1"/>
    <property type="molecule type" value="Genomic_DNA"/>
</dbReference>
<name>A0AAD9LA42_9STRA</name>
<dbReference type="EMBL" id="JASMQC010000055">
    <property type="protein sequence ID" value="KAK1928968.1"/>
    <property type="molecule type" value="Genomic_DNA"/>
</dbReference>